<dbReference type="AlphaFoldDB" id="A0A644TX82"/>
<sequence length="121" mass="13930">MPDYKIYIPEAKAPVMYQFKEQFGRESSGMILSFMETSLSRDPVPQKADDQKQDPGLIYDTFFGDIETEHQFLSLFSDRQSAETAIMNRSADLFSKHPDIYLDVIAQFKKNHPNFAQIKGV</sequence>
<name>A0A644TX82_9ZZZZ</name>
<proteinExistence type="predicted"/>
<organism evidence="1">
    <name type="scientific">bioreactor metagenome</name>
    <dbReference type="NCBI Taxonomy" id="1076179"/>
    <lineage>
        <taxon>unclassified sequences</taxon>
        <taxon>metagenomes</taxon>
        <taxon>ecological metagenomes</taxon>
    </lineage>
</organism>
<comment type="caution">
    <text evidence="1">The sequence shown here is derived from an EMBL/GenBank/DDBJ whole genome shotgun (WGS) entry which is preliminary data.</text>
</comment>
<evidence type="ECO:0000313" key="1">
    <source>
        <dbReference type="EMBL" id="MPL71596.1"/>
    </source>
</evidence>
<dbReference type="EMBL" id="VSSQ01000060">
    <property type="protein sequence ID" value="MPL71596.1"/>
    <property type="molecule type" value="Genomic_DNA"/>
</dbReference>
<gene>
    <name evidence="1" type="ORF">SDC9_17373</name>
</gene>
<protein>
    <submittedName>
        <fullName evidence="1">Uncharacterized protein</fullName>
    </submittedName>
</protein>
<reference evidence="1" key="1">
    <citation type="submission" date="2019-08" db="EMBL/GenBank/DDBJ databases">
        <authorList>
            <person name="Kucharzyk K."/>
            <person name="Murdoch R.W."/>
            <person name="Higgins S."/>
            <person name="Loffler F."/>
        </authorList>
    </citation>
    <scope>NUCLEOTIDE SEQUENCE</scope>
</reference>
<accession>A0A644TX82</accession>